<dbReference type="AlphaFoldDB" id="A0AAV8XF47"/>
<dbReference type="Proteomes" id="UP001162156">
    <property type="component" value="Unassembled WGS sequence"/>
</dbReference>
<sequence>MDLKKKACIAIILACGIRKKMPRKRWIKKWMRKRDKLSHLNLINELRFCVDDFKNYFRMSDSSYDKLLTMVTPYLKKQDTHMRQAITPDEKLALTLRFLSTGRSFEDLKFSVIRSARAISTAVIDTCEALIYVVQEFIKVSK</sequence>
<name>A0AAV8XF47_9CUCU</name>
<reference evidence="1" key="1">
    <citation type="journal article" date="2023" name="Insect Mol. Biol.">
        <title>Genome sequencing provides insights into the evolution of gene families encoding plant cell wall-degrading enzymes in longhorned beetles.</title>
        <authorList>
            <person name="Shin N.R."/>
            <person name="Okamura Y."/>
            <person name="Kirsch R."/>
            <person name="Pauchet Y."/>
        </authorList>
    </citation>
    <scope>NUCLEOTIDE SEQUENCE</scope>
    <source>
        <strain evidence="1">RBIC_L_NR</strain>
    </source>
</reference>
<proteinExistence type="predicted"/>
<protein>
    <recommendedName>
        <fullName evidence="3">Nuclease HARBI1</fullName>
    </recommendedName>
</protein>
<organism evidence="1 2">
    <name type="scientific">Rhamnusium bicolor</name>
    <dbReference type="NCBI Taxonomy" id="1586634"/>
    <lineage>
        <taxon>Eukaryota</taxon>
        <taxon>Metazoa</taxon>
        <taxon>Ecdysozoa</taxon>
        <taxon>Arthropoda</taxon>
        <taxon>Hexapoda</taxon>
        <taxon>Insecta</taxon>
        <taxon>Pterygota</taxon>
        <taxon>Neoptera</taxon>
        <taxon>Endopterygota</taxon>
        <taxon>Coleoptera</taxon>
        <taxon>Polyphaga</taxon>
        <taxon>Cucujiformia</taxon>
        <taxon>Chrysomeloidea</taxon>
        <taxon>Cerambycidae</taxon>
        <taxon>Lepturinae</taxon>
        <taxon>Rhagiini</taxon>
        <taxon>Rhamnusium</taxon>
    </lineage>
</organism>
<accession>A0AAV8XF47</accession>
<evidence type="ECO:0008006" key="3">
    <source>
        <dbReference type="Google" id="ProtNLM"/>
    </source>
</evidence>
<evidence type="ECO:0000313" key="1">
    <source>
        <dbReference type="EMBL" id="KAJ8937243.1"/>
    </source>
</evidence>
<keyword evidence="2" id="KW-1185">Reference proteome</keyword>
<comment type="caution">
    <text evidence="1">The sequence shown here is derived from an EMBL/GenBank/DDBJ whole genome shotgun (WGS) entry which is preliminary data.</text>
</comment>
<evidence type="ECO:0000313" key="2">
    <source>
        <dbReference type="Proteomes" id="UP001162156"/>
    </source>
</evidence>
<gene>
    <name evidence="1" type="ORF">NQ314_011998</name>
</gene>
<dbReference type="EMBL" id="JANEYF010003330">
    <property type="protein sequence ID" value="KAJ8937243.1"/>
    <property type="molecule type" value="Genomic_DNA"/>
</dbReference>